<proteinExistence type="inferred from homology"/>
<reference evidence="6 7" key="1">
    <citation type="submission" date="2017-08" db="EMBL/GenBank/DDBJ databases">
        <title>Fine stratification of microbial communities through a metagenomic profile of the photic zone.</title>
        <authorList>
            <person name="Haro-Moreno J.M."/>
            <person name="Lopez-Perez M."/>
            <person name="De La Torre J."/>
            <person name="Picazo A."/>
            <person name="Camacho A."/>
            <person name="Rodriguez-Valera F."/>
        </authorList>
    </citation>
    <scope>NUCLEOTIDE SEQUENCE [LARGE SCALE GENOMIC DNA]</scope>
    <source>
        <strain evidence="6">MED-G24</strain>
    </source>
</reference>
<dbReference type="GO" id="GO:0006355">
    <property type="term" value="P:regulation of DNA-templated transcription"/>
    <property type="evidence" value="ECO:0007669"/>
    <property type="project" value="InterPro"/>
</dbReference>
<dbReference type="Proteomes" id="UP000219327">
    <property type="component" value="Unassembled WGS sequence"/>
</dbReference>
<evidence type="ECO:0000256" key="2">
    <source>
        <dbReference type="ARBA" id="ARBA00023125"/>
    </source>
</evidence>
<feature type="domain" description="DNA binding HTH" evidence="5">
    <location>
        <begin position="52"/>
        <end position="92"/>
    </location>
</feature>
<feature type="region of interest" description="Disordered" evidence="4">
    <location>
        <begin position="1"/>
        <end position="26"/>
    </location>
</feature>
<dbReference type="Gene3D" id="1.10.10.60">
    <property type="entry name" value="Homeodomain-like"/>
    <property type="match status" value="1"/>
</dbReference>
<dbReference type="GO" id="GO:0043565">
    <property type="term" value="F:sequence-specific DNA binding"/>
    <property type="evidence" value="ECO:0007669"/>
    <property type="project" value="InterPro"/>
</dbReference>
<dbReference type="EMBL" id="NTKD01000002">
    <property type="protein sequence ID" value="PDH41885.1"/>
    <property type="molecule type" value="Genomic_DNA"/>
</dbReference>
<dbReference type="NCBIfam" id="NF001659">
    <property type="entry name" value="PRK00430.1"/>
    <property type="match status" value="1"/>
</dbReference>
<organism evidence="6 7">
    <name type="scientific">OM182 bacterium MED-G24</name>
    <dbReference type="NCBI Taxonomy" id="1986255"/>
    <lineage>
        <taxon>Bacteria</taxon>
        <taxon>Pseudomonadati</taxon>
        <taxon>Pseudomonadota</taxon>
        <taxon>Gammaproteobacteria</taxon>
        <taxon>OMG group</taxon>
        <taxon>OM182 clade</taxon>
    </lineage>
</organism>
<evidence type="ECO:0000256" key="4">
    <source>
        <dbReference type="SAM" id="MobiDB-lite"/>
    </source>
</evidence>
<comment type="similarity">
    <text evidence="1">Belongs to the transcriptional regulatory Fis family.</text>
</comment>
<dbReference type="InterPro" id="IPR002197">
    <property type="entry name" value="HTH_Fis"/>
</dbReference>
<accession>A0A2A5WZC6</accession>
<dbReference type="PANTHER" id="PTHR47918">
    <property type="entry name" value="DNA-BINDING PROTEIN FIS"/>
    <property type="match status" value="1"/>
</dbReference>
<evidence type="ECO:0000256" key="3">
    <source>
        <dbReference type="ARBA" id="ARBA00029540"/>
    </source>
</evidence>
<dbReference type="Pfam" id="PF02954">
    <property type="entry name" value="HTH_8"/>
    <property type="match status" value="1"/>
</dbReference>
<dbReference type="InterPro" id="IPR009057">
    <property type="entry name" value="Homeodomain-like_sf"/>
</dbReference>
<dbReference type="InterPro" id="IPR050207">
    <property type="entry name" value="Trans_regulatory_Fis"/>
</dbReference>
<sequence length="95" mass="10332">MGPGPANDEPAAVSSSSGERTETLGQSVTRAVQNYLGAMEEQRVDDLYELVLTQVERPLLECALRHTGDNQSRAAELLGVSRGTLRARLKKYGML</sequence>
<protein>
    <recommendedName>
        <fullName evidence="3">Putative Fis-like DNA-binding protein</fullName>
    </recommendedName>
</protein>
<dbReference type="PRINTS" id="PR01591">
    <property type="entry name" value="DNABINDNGFIS"/>
</dbReference>
<evidence type="ECO:0000256" key="1">
    <source>
        <dbReference type="ARBA" id="ARBA00008559"/>
    </source>
</evidence>
<evidence type="ECO:0000313" key="6">
    <source>
        <dbReference type="EMBL" id="PDH41885.1"/>
    </source>
</evidence>
<dbReference type="PANTHER" id="PTHR47918:SF1">
    <property type="entry name" value="DNA-BINDING PROTEIN FIS"/>
    <property type="match status" value="1"/>
</dbReference>
<evidence type="ECO:0000313" key="7">
    <source>
        <dbReference type="Proteomes" id="UP000219327"/>
    </source>
</evidence>
<feature type="compositionally biased region" description="Polar residues" evidence="4">
    <location>
        <begin position="13"/>
        <end position="26"/>
    </location>
</feature>
<dbReference type="AlphaFoldDB" id="A0A2A5WZC6"/>
<dbReference type="InterPro" id="IPR005412">
    <property type="entry name" value="Fis_DNA-bd"/>
</dbReference>
<evidence type="ECO:0000259" key="5">
    <source>
        <dbReference type="Pfam" id="PF02954"/>
    </source>
</evidence>
<dbReference type="PIRSF" id="PIRSF002097">
    <property type="entry name" value="DNA-binding_Fis"/>
    <property type="match status" value="1"/>
</dbReference>
<dbReference type="PRINTS" id="PR01590">
    <property type="entry name" value="HTHFIS"/>
</dbReference>
<dbReference type="SUPFAM" id="SSF46689">
    <property type="entry name" value="Homeodomain-like"/>
    <property type="match status" value="1"/>
</dbReference>
<keyword evidence="2 6" id="KW-0238">DNA-binding</keyword>
<name>A0A2A5WZC6_9GAMM</name>
<comment type="caution">
    <text evidence="6">The sequence shown here is derived from an EMBL/GenBank/DDBJ whole genome shotgun (WGS) entry which is preliminary data.</text>
</comment>
<gene>
    <name evidence="6" type="ORF">CNE99_00700</name>
</gene>